<dbReference type="EMBL" id="JBBPFD010000005">
    <property type="protein sequence ID" value="KAK7926216.1"/>
    <property type="molecule type" value="Genomic_DNA"/>
</dbReference>
<reference evidence="3" key="1">
    <citation type="submission" date="2024-04" db="EMBL/GenBank/DDBJ databases">
        <title>Salinicola lusitanus LLJ914,a marine bacterium isolated from the Okinawa Trough.</title>
        <authorList>
            <person name="Li J."/>
        </authorList>
    </citation>
    <scope>NUCLEOTIDE SEQUENCE [LARGE SCALE GENOMIC DNA]</scope>
</reference>
<dbReference type="AlphaFoldDB" id="A0AAW0PG74"/>
<comment type="caution">
    <text evidence="2">The sequence shown here is derived from an EMBL/GenBank/DDBJ whole genome shotgun (WGS) entry which is preliminary data.</text>
</comment>
<feature type="compositionally biased region" description="Low complexity" evidence="1">
    <location>
        <begin position="122"/>
        <end position="138"/>
    </location>
</feature>
<gene>
    <name evidence="2" type="ORF">WMY93_008526</name>
</gene>
<evidence type="ECO:0000256" key="1">
    <source>
        <dbReference type="SAM" id="MobiDB-lite"/>
    </source>
</evidence>
<evidence type="ECO:0000313" key="3">
    <source>
        <dbReference type="Proteomes" id="UP001460270"/>
    </source>
</evidence>
<proteinExistence type="predicted"/>
<keyword evidence="3" id="KW-1185">Reference proteome</keyword>
<evidence type="ECO:0000313" key="2">
    <source>
        <dbReference type="EMBL" id="KAK7926216.1"/>
    </source>
</evidence>
<accession>A0AAW0PG74</accession>
<protein>
    <submittedName>
        <fullName evidence="2">Uncharacterized protein</fullName>
    </submittedName>
</protein>
<feature type="compositionally biased region" description="Polar residues" evidence="1">
    <location>
        <begin position="143"/>
        <end position="159"/>
    </location>
</feature>
<organism evidence="2 3">
    <name type="scientific">Mugilogobius chulae</name>
    <name type="common">yellowstripe goby</name>
    <dbReference type="NCBI Taxonomy" id="88201"/>
    <lineage>
        <taxon>Eukaryota</taxon>
        <taxon>Metazoa</taxon>
        <taxon>Chordata</taxon>
        <taxon>Craniata</taxon>
        <taxon>Vertebrata</taxon>
        <taxon>Euteleostomi</taxon>
        <taxon>Actinopterygii</taxon>
        <taxon>Neopterygii</taxon>
        <taxon>Teleostei</taxon>
        <taxon>Neoteleostei</taxon>
        <taxon>Acanthomorphata</taxon>
        <taxon>Gobiaria</taxon>
        <taxon>Gobiiformes</taxon>
        <taxon>Gobioidei</taxon>
        <taxon>Gobiidae</taxon>
        <taxon>Gobionellinae</taxon>
        <taxon>Mugilogobius</taxon>
    </lineage>
</organism>
<name>A0AAW0PG74_9GOBI</name>
<feature type="region of interest" description="Disordered" evidence="1">
    <location>
        <begin position="108"/>
        <end position="159"/>
    </location>
</feature>
<sequence length="159" mass="17857">MGESIGVRRCAGPFVLWRTVDRRVVYCLLCLKPTETIATHLARVCMKANTPEERQAEMLRAKESTKIWTREGRVWDFNEICRWCPHVASRRALLRELRTRGFLIQNDTADSGTTKADDPSTSAAELPASPMASSSSLLRNCPVKTSPTQHWRLTQAGNG</sequence>
<dbReference type="Proteomes" id="UP001460270">
    <property type="component" value="Unassembled WGS sequence"/>
</dbReference>